<evidence type="ECO:0000256" key="7">
    <source>
        <dbReference type="ARBA" id="ARBA00023136"/>
    </source>
</evidence>
<keyword evidence="6" id="KW-0068">Autocatalytic cleavage</keyword>
<feature type="domain" description="Repulsive guidance molecule N-terminal" evidence="13">
    <location>
        <begin position="215"/>
        <end position="284"/>
    </location>
</feature>
<evidence type="ECO:0000256" key="5">
    <source>
        <dbReference type="ARBA" id="ARBA00022729"/>
    </source>
</evidence>
<evidence type="ECO:0000256" key="9">
    <source>
        <dbReference type="ARBA" id="ARBA00023180"/>
    </source>
</evidence>
<dbReference type="AlphaFoldDB" id="A0A6P3GTU0"/>
<dbReference type="Pfam" id="PF06535">
    <property type="entry name" value="RGM_N"/>
    <property type="match status" value="1"/>
</dbReference>
<evidence type="ECO:0000259" key="12">
    <source>
        <dbReference type="Pfam" id="PF06534"/>
    </source>
</evidence>
<comment type="subcellular location">
    <subcellularLocation>
        <location evidence="1">Cell membrane</location>
        <topology evidence="1">Lipid-anchor</topology>
        <topology evidence="1">GPI-anchor</topology>
    </subcellularLocation>
</comment>
<dbReference type="Proteomes" id="UP000515208">
    <property type="component" value="Unplaced"/>
</dbReference>
<keyword evidence="14" id="KW-1185">Reference proteome</keyword>
<evidence type="ECO:0000256" key="10">
    <source>
        <dbReference type="ARBA" id="ARBA00023288"/>
    </source>
</evidence>
<dbReference type="GeneID" id="104982579"/>
<keyword evidence="7" id="KW-0472">Membrane</keyword>
<dbReference type="PANTHER" id="PTHR31428">
    <property type="entry name" value="RGM DOMAIN FAMILY MEMBER DRAG-1"/>
    <property type="match status" value="1"/>
</dbReference>
<sequence>MNICGKATEQQQIMNPLPNCFQEGKNVRVTGTPAARELHQGAGGYLPRPSDSFRTTGHIRISNATGFTKSPESAQKAAKGRLLCNDGAAVARLHWAWDDSTLQERVEGSAEAATSNREAGPQRRRPDRWRGGRGTRITPGRLGTGGGGLEGRRGRGVAGRGRRGLAGHREGRGGSAGLRLIERGGAPRHRVISAAGGCGPPLGAPFGDCQQPAQCRIQKCTTDFVSLTSHLNSAVDGFDSEFCKALRAYAGCTQRTSKACRGNLVYHSAVLGISDLMSQRNCSKDGPTSSTNPEVTHDPCNYHSHAGAREHRGGDQNPPNYLFCGLFGDPHLRTFKDHFQTCKVEGAWPLIDNNYLSVQVTNVPVVPGSSATATNKITIIFKAHRECTDQKVYQAVTDDLPAAFVDGSTSGGDGDPKSLRIVERESGRSVEMHARYMGTTVFVRQLGRYLTLAIRMPEALAMAYEESQDLQLCVTGCPLGERIDDGQGQVSAILGPGLPRSPAAAAWPGYTLETASARCHEQMPVKDIYFQSCVFDLLTTGDANFTAAAHSALEDVEALHPRKERWHIFPSSARGAPRGRPLSSVSLGLTCLILVVFL</sequence>
<evidence type="ECO:0000256" key="1">
    <source>
        <dbReference type="ARBA" id="ARBA00004609"/>
    </source>
</evidence>
<keyword evidence="5" id="KW-0732">Signal</keyword>
<evidence type="ECO:0000259" key="13">
    <source>
        <dbReference type="Pfam" id="PF06535"/>
    </source>
</evidence>
<dbReference type="RefSeq" id="XP_010830304.1">
    <property type="nucleotide sequence ID" value="XM_010832002.1"/>
</dbReference>
<gene>
    <name evidence="15" type="primary">RGMB</name>
</gene>
<proteinExistence type="inferred from homology"/>
<dbReference type="Gene3D" id="3.40.1000.10">
    <property type="entry name" value="Mog1/PsbP, alpha/beta/alpha sandwich"/>
    <property type="match status" value="1"/>
</dbReference>
<evidence type="ECO:0000256" key="8">
    <source>
        <dbReference type="ARBA" id="ARBA00023157"/>
    </source>
</evidence>
<dbReference type="GO" id="GO:0098552">
    <property type="term" value="C:side of membrane"/>
    <property type="evidence" value="ECO:0007669"/>
    <property type="project" value="UniProtKB-KW"/>
</dbReference>
<evidence type="ECO:0000313" key="15">
    <source>
        <dbReference type="RefSeq" id="XP_010830304.1"/>
    </source>
</evidence>
<comment type="similarity">
    <text evidence="2">Belongs to the repulsive guidance molecule (RGM) family.</text>
</comment>
<dbReference type="GO" id="GO:0015026">
    <property type="term" value="F:coreceptor activity"/>
    <property type="evidence" value="ECO:0007669"/>
    <property type="project" value="TreeGrafter"/>
</dbReference>
<accession>A0A6P3GTU0</accession>
<feature type="region of interest" description="Disordered" evidence="11">
    <location>
        <begin position="282"/>
        <end position="312"/>
    </location>
</feature>
<keyword evidence="10" id="KW-0449">Lipoprotein</keyword>
<dbReference type="CTD" id="285704"/>
<evidence type="ECO:0000313" key="14">
    <source>
        <dbReference type="Proteomes" id="UP000515208"/>
    </source>
</evidence>
<dbReference type="GO" id="GO:0030509">
    <property type="term" value="P:BMP signaling pathway"/>
    <property type="evidence" value="ECO:0007669"/>
    <property type="project" value="TreeGrafter"/>
</dbReference>
<protein>
    <submittedName>
        <fullName evidence="15">RGM domain family member B</fullName>
    </submittedName>
</protein>
<evidence type="ECO:0000256" key="2">
    <source>
        <dbReference type="ARBA" id="ARBA00005321"/>
    </source>
</evidence>
<dbReference type="FunFam" id="3.40.1000.10:FF:000001">
    <property type="entry name" value="Repulsive guidance molecule BMP co-receptor a"/>
    <property type="match status" value="1"/>
</dbReference>
<keyword evidence="3" id="KW-1003">Cell membrane</keyword>
<feature type="compositionally biased region" description="Polar residues" evidence="11">
    <location>
        <begin position="282"/>
        <end position="294"/>
    </location>
</feature>
<feature type="domain" description="Repulsive guidance molecule C-terminal" evidence="12">
    <location>
        <begin position="320"/>
        <end position="561"/>
    </location>
</feature>
<keyword evidence="9" id="KW-0325">Glycoprotein</keyword>
<dbReference type="OrthoDB" id="10013795at2759"/>
<dbReference type="InterPro" id="IPR040287">
    <property type="entry name" value="RGM"/>
</dbReference>
<evidence type="ECO:0000256" key="6">
    <source>
        <dbReference type="ARBA" id="ARBA00022813"/>
    </source>
</evidence>
<name>A0A6P3GTU0_BISBB</name>
<evidence type="ECO:0000256" key="3">
    <source>
        <dbReference type="ARBA" id="ARBA00022475"/>
    </source>
</evidence>
<dbReference type="GO" id="GO:0080090">
    <property type="term" value="P:regulation of primary metabolic process"/>
    <property type="evidence" value="ECO:0007669"/>
    <property type="project" value="UniProtKB-ARBA"/>
</dbReference>
<dbReference type="Pfam" id="PF06534">
    <property type="entry name" value="RGM_C"/>
    <property type="match status" value="1"/>
</dbReference>
<keyword evidence="4" id="KW-0336">GPI-anchor</keyword>
<dbReference type="GO" id="GO:0010604">
    <property type="term" value="P:positive regulation of macromolecule metabolic process"/>
    <property type="evidence" value="ECO:0007669"/>
    <property type="project" value="UniProtKB-ARBA"/>
</dbReference>
<dbReference type="KEGG" id="bbis:104982579"/>
<dbReference type="InterPro" id="IPR009496">
    <property type="entry name" value="RGM_C"/>
</dbReference>
<feature type="compositionally biased region" description="Basic residues" evidence="11">
    <location>
        <begin position="122"/>
        <end position="133"/>
    </location>
</feature>
<evidence type="ECO:0000256" key="11">
    <source>
        <dbReference type="SAM" id="MobiDB-lite"/>
    </source>
</evidence>
<feature type="region of interest" description="Disordered" evidence="11">
    <location>
        <begin position="106"/>
        <end position="178"/>
    </location>
</feature>
<evidence type="ECO:0000256" key="4">
    <source>
        <dbReference type="ARBA" id="ARBA00022622"/>
    </source>
</evidence>
<reference evidence="15" key="1">
    <citation type="submission" date="2025-08" db="UniProtKB">
        <authorList>
            <consortium name="RefSeq"/>
        </authorList>
    </citation>
    <scope>IDENTIFICATION</scope>
    <source>
        <tissue evidence="15">Blood</tissue>
    </source>
</reference>
<dbReference type="InterPro" id="IPR010536">
    <property type="entry name" value="RGM_N"/>
</dbReference>
<keyword evidence="8" id="KW-1015">Disulfide bond</keyword>
<dbReference type="GO" id="GO:0005886">
    <property type="term" value="C:plasma membrane"/>
    <property type="evidence" value="ECO:0007669"/>
    <property type="project" value="UniProtKB-SubCell"/>
</dbReference>
<dbReference type="PANTHER" id="PTHR31428:SF5">
    <property type="entry name" value="REPULSIVE GUIDANCE MOLECULE B"/>
    <property type="match status" value="1"/>
</dbReference>
<organism evidence="14 15">
    <name type="scientific">Bison bison bison</name>
    <name type="common">North American plains bison</name>
    <dbReference type="NCBI Taxonomy" id="43346"/>
    <lineage>
        <taxon>Eukaryota</taxon>
        <taxon>Metazoa</taxon>
        <taxon>Chordata</taxon>
        <taxon>Craniata</taxon>
        <taxon>Vertebrata</taxon>
        <taxon>Euteleostomi</taxon>
        <taxon>Mammalia</taxon>
        <taxon>Eutheria</taxon>
        <taxon>Laurasiatheria</taxon>
        <taxon>Artiodactyla</taxon>
        <taxon>Ruminantia</taxon>
        <taxon>Pecora</taxon>
        <taxon>Bovidae</taxon>
        <taxon>Bovinae</taxon>
        <taxon>Bison</taxon>
    </lineage>
</organism>